<keyword evidence="4" id="KW-0547">Nucleotide-binding</keyword>
<evidence type="ECO:0000259" key="9">
    <source>
        <dbReference type="PROSITE" id="PS51883"/>
    </source>
</evidence>
<dbReference type="InterPro" id="IPR006169">
    <property type="entry name" value="GTP1_OBG_dom"/>
</dbReference>
<gene>
    <name evidence="10" type="primary">obg</name>
    <name evidence="10" type="ORF">PEMO_0106</name>
</gene>
<dbReference type="GO" id="GO:0003924">
    <property type="term" value="F:GTPase activity"/>
    <property type="evidence" value="ECO:0007669"/>
    <property type="project" value="InterPro"/>
</dbReference>
<proteinExistence type="inferred from homology"/>
<reference evidence="10 11" key="1">
    <citation type="submission" date="2019-12" db="EMBL/GenBank/DDBJ databases">
        <authorList>
            <person name="Santos-Garcia D."/>
            <person name="Santos-Garcia D."/>
            <person name="Santos-Garcia D."/>
        </authorList>
    </citation>
    <scope>NUCLEOTIDE SEQUENCE [LARGE SCALE GENOMIC DNA]</scope>
    <source>
        <strain evidence="10">PeMo</strain>
    </source>
</reference>
<dbReference type="SUPFAM" id="SSF52540">
    <property type="entry name" value="P-loop containing nucleoside triphosphate hydrolases"/>
    <property type="match status" value="1"/>
</dbReference>
<dbReference type="GO" id="GO:0042254">
    <property type="term" value="P:ribosome biogenesis"/>
    <property type="evidence" value="ECO:0007669"/>
    <property type="project" value="UniProtKB-UniRule"/>
</dbReference>
<evidence type="ECO:0000256" key="1">
    <source>
        <dbReference type="ARBA" id="ARBA00007699"/>
    </source>
</evidence>
<dbReference type="FunFam" id="2.70.210.12:FF:000001">
    <property type="entry name" value="GTPase Obg"/>
    <property type="match status" value="1"/>
</dbReference>
<dbReference type="InterPro" id="IPR031167">
    <property type="entry name" value="G_OBG"/>
</dbReference>
<dbReference type="Pfam" id="PF01926">
    <property type="entry name" value="MMR_HSR1"/>
    <property type="match status" value="1"/>
</dbReference>
<evidence type="ECO:0000256" key="5">
    <source>
        <dbReference type="ARBA" id="ARBA00022801"/>
    </source>
</evidence>
<dbReference type="AlphaFoldDB" id="A0A6S6RS52"/>
<dbReference type="PANTHER" id="PTHR11702">
    <property type="entry name" value="DEVELOPMENTALLY REGULATED GTP-BINDING PROTEIN-RELATED"/>
    <property type="match status" value="1"/>
</dbReference>
<accession>A0A6S6RS52</accession>
<dbReference type="EC" id="3.6.4.13" evidence="10"/>
<dbReference type="InterPro" id="IPR045086">
    <property type="entry name" value="OBG_GTPase"/>
</dbReference>
<evidence type="ECO:0000256" key="2">
    <source>
        <dbReference type="ARBA" id="ARBA00022490"/>
    </source>
</evidence>
<comment type="similarity">
    <text evidence="1">Belongs to the TRAFAC class OBG-HflX-like GTPase superfamily. OBG GTPase family.</text>
</comment>
<dbReference type="NCBIfam" id="TIGR02729">
    <property type="entry name" value="Obg_CgtA"/>
    <property type="match status" value="1"/>
</dbReference>
<dbReference type="PIRSF" id="PIRSF002401">
    <property type="entry name" value="GTP_bd_Obg/CgtA"/>
    <property type="match status" value="1"/>
</dbReference>
<dbReference type="CDD" id="cd01898">
    <property type="entry name" value="Obg"/>
    <property type="match status" value="1"/>
</dbReference>
<dbReference type="PANTHER" id="PTHR11702:SF31">
    <property type="entry name" value="MITOCHONDRIAL RIBOSOME-ASSOCIATED GTPASE 2"/>
    <property type="match status" value="1"/>
</dbReference>
<keyword evidence="11" id="KW-1185">Reference proteome</keyword>
<dbReference type="SUPFAM" id="SSF82051">
    <property type="entry name" value="Obg GTP-binding protein N-terminal domain"/>
    <property type="match status" value="1"/>
</dbReference>
<evidence type="ECO:0000313" key="10">
    <source>
        <dbReference type="EMBL" id="CAA3706007.1"/>
    </source>
</evidence>
<name>A0A6S6RS52_9GAMM</name>
<feature type="domain" description="OBG-type G" evidence="8">
    <location>
        <begin position="152"/>
        <end position="324"/>
    </location>
</feature>
<evidence type="ECO:0000313" key="11">
    <source>
        <dbReference type="Proteomes" id="UP000510842"/>
    </source>
</evidence>
<dbReference type="GO" id="GO:0043022">
    <property type="term" value="F:ribosome binding"/>
    <property type="evidence" value="ECO:0007669"/>
    <property type="project" value="UniProtKB-ARBA"/>
</dbReference>
<dbReference type="InterPro" id="IPR036726">
    <property type="entry name" value="GTP1_OBG_dom_sf"/>
</dbReference>
<evidence type="ECO:0000256" key="3">
    <source>
        <dbReference type="ARBA" id="ARBA00022723"/>
    </source>
</evidence>
<protein>
    <submittedName>
        <fullName evidence="10">GTPase Obg</fullName>
        <ecNumber evidence="10">3.6.4.13</ecNumber>
    </submittedName>
</protein>
<dbReference type="Proteomes" id="UP000510842">
    <property type="component" value="Chromosome"/>
</dbReference>
<dbReference type="GO" id="GO:0000287">
    <property type="term" value="F:magnesium ion binding"/>
    <property type="evidence" value="ECO:0007669"/>
    <property type="project" value="InterPro"/>
</dbReference>
<sequence length="331" mass="37152">MQFIDEAWIVIEAGKGGNGCLSFSRVDKGGKGGPDGGNGGNGGNIFCIGDKYLNTLIYFNYKKVYKAEHGKNGKSKKKNGIKGKDIYIKVPIGTILRDAQTWELIGDIRNHRQKIKVAKGGNSGIGNLKKKLIRKGTVGEYRKLYIELKLIADVGLLGLPNAGKSTLIRSVTLALPKVSSYPFTTLRPYLGLVKLNKKSGLIMADVPGLIIGAYQGVGLGLKFIKHFNRIRIIFHLIDVMDNNFIEVTLGMISEIKKIYIDMVKIQRWLVLNKLDRIPKYKKKQLIETVSKELYWRDKKNLFFISAKKNYGCYELMKSAFIYLKRGKNKNG</sequence>
<dbReference type="InterPro" id="IPR006073">
    <property type="entry name" value="GTP-bd"/>
</dbReference>
<organism evidence="10 11">
    <name type="scientific">Candidatus Portiera aleyrodidarum</name>
    <name type="common">primary endosymbiont of Bemisia tabaci</name>
    <dbReference type="NCBI Taxonomy" id="91844"/>
    <lineage>
        <taxon>Bacteria</taxon>
        <taxon>Pseudomonadati</taxon>
        <taxon>Pseudomonadota</taxon>
        <taxon>Gammaproteobacteria</taxon>
        <taxon>Candidatus Johnevansiales</taxon>
        <taxon>Candidatus Johnevansiaceae</taxon>
        <taxon>Candidatus Portiera</taxon>
    </lineage>
</organism>
<keyword evidence="7" id="KW-0342">GTP-binding</keyword>
<dbReference type="InterPro" id="IPR014100">
    <property type="entry name" value="GTP-bd_Obg/CgtA"/>
</dbReference>
<dbReference type="EMBL" id="LR744089">
    <property type="protein sequence ID" value="CAA3706007.1"/>
    <property type="molecule type" value="Genomic_DNA"/>
</dbReference>
<dbReference type="PROSITE" id="PS51883">
    <property type="entry name" value="OBG"/>
    <property type="match status" value="1"/>
</dbReference>
<feature type="domain" description="Obg" evidence="9">
    <location>
        <begin position="1"/>
        <end position="151"/>
    </location>
</feature>
<keyword evidence="2" id="KW-0963">Cytoplasm</keyword>
<dbReference type="Gene3D" id="3.40.50.300">
    <property type="entry name" value="P-loop containing nucleotide triphosphate hydrolases"/>
    <property type="match status" value="1"/>
</dbReference>
<dbReference type="InterPro" id="IPR027417">
    <property type="entry name" value="P-loop_NTPase"/>
</dbReference>
<dbReference type="NCBIfam" id="NF008956">
    <property type="entry name" value="PRK12299.1"/>
    <property type="match status" value="1"/>
</dbReference>
<dbReference type="RefSeq" id="WP_180824681.1">
    <property type="nucleotide sequence ID" value="NZ_LR744089.1"/>
</dbReference>
<keyword evidence="3" id="KW-0479">Metal-binding</keyword>
<keyword evidence="6" id="KW-0460">Magnesium</keyword>
<evidence type="ECO:0000256" key="7">
    <source>
        <dbReference type="ARBA" id="ARBA00023134"/>
    </source>
</evidence>
<dbReference type="PROSITE" id="PS51710">
    <property type="entry name" value="G_OBG"/>
    <property type="match status" value="1"/>
</dbReference>
<dbReference type="PRINTS" id="PR00326">
    <property type="entry name" value="GTP1OBG"/>
</dbReference>
<evidence type="ECO:0000256" key="6">
    <source>
        <dbReference type="ARBA" id="ARBA00022842"/>
    </source>
</evidence>
<dbReference type="GO" id="GO:0005525">
    <property type="term" value="F:GTP binding"/>
    <property type="evidence" value="ECO:0007669"/>
    <property type="project" value="UniProtKB-KW"/>
</dbReference>
<evidence type="ECO:0000256" key="4">
    <source>
        <dbReference type="ARBA" id="ARBA00022741"/>
    </source>
</evidence>
<dbReference type="Pfam" id="PF01018">
    <property type="entry name" value="GTP1_OBG"/>
    <property type="match status" value="1"/>
</dbReference>
<keyword evidence="5 10" id="KW-0378">Hydrolase</keyword>
<evidence type="ECO:0000259" key="8">
    <source>
        <dbReference type="PROSITE" id="PS51710"/>
    </source>
</evidence>
<dbReference type="Gene3D" id="2.70.210.12">
    <property type="entry name" value="GTP1/OBG domain"/>
    <property type="match status" value="1"/>
</dbReference>
<dbReference type="GO" id="GO:0003724">
    <property type="term" value="F:RNA helicase activity"/>
    <property type="evidence" value="ECO:0007669"/>
    <property type="project" value="UniProtKB-EC"/>
</dbReference>